<keyword evidence="7" id="KW-1185">Reference proteome</keyword>
<reference evidence="6 7" key="1">
    <citation type="submission" date="2017-09" db="EMBL/GenBank/DDBJ databases">
        <authorList>
            <person name="Ehlers B."/>
            <person name="Leendertz F.H."/>
        </authorList>
    </citation>
    <scope>NUCLEOTIDE SEQUENCE [LARGE SCALE GENOMIC DNA]</scope>
    <source>
        <strain evidence="6 7">CGMCC 4.7095</strain>
    </source>
</reference>
<name>A0A286E7B4_9ACTN</name>
<evidence type="ECO:0000313" key="6">
    <source>
        <dbReference type="EMBL" id="SOD66744.1"/>
    </source>
</evidence>
<dbReference type="Gene3D" id="3.40.630.30">
    <property type="match status" value="1"/>
</dbReference>
<evidence type="ECO:0000256" key="4">
    <source>
        <dbReference type="SAM" id="MobiDB-lite"/>
    </source>
</evidence>
<keyword evidence="1 6" id="KW-0808">Transferase</keyword>
<keyword evidence="2" id="KW-0012">Acyltransferase</keyword>
<dbReference type="RefSeq" id="WP_097233805.1">
    <property type="nucleotide sequence ID" value="NZ_OCNE01000027.1"/>
</dbReference>
<dbReference type="GO" id="GO:0016747">
    <property type="term" value="F:acyltransferase activity, transferring groups other than amino-acyl groups"/>
    <property type="evidence" value="ECO:0007669"/>
    <property type="project" value="InterPro"/>
</dbReference>
<dbReference type="InterPro" id="IPR000182">
    <property type="entry name" value="GNAT_dom"/>
</dbReference>
<organism evidence="6 7">
    <name type="scientific">Streptomyces zhaozhouensis</name>
    <dbReference type="NCBI Taxonomy" id="1300267"/>
    <lineage>
        <taxon>Bacteria</taxon>
        <taxon>Bacillati</taxon>
        <taxon>Actinomycetota</taxon>
        <taxon>Actinomycetes</taxon>
        <taxon>Kitasatosporales</taxon>
        <taxon>Streptomycetaceae</taxon>
        <taxon>Streptomyces</taxon>
    </lineage>
</organism>
<dbReference type="PANTHER" id="PTHR43792:SF8">
    <property type="entry name" value="[RIBOSOMAL PROTEIN US5]-ALANINE N-ACETYLTRANSFERASE"/>
    <property type="match status" value="1"/>
</dbReference>
<gene>
    <name evidence="6" type="ORF">SAMN06297387_12712</name>
</gene>
<dbReference type="PROSITE" id="PS51186">
    <property type="entry name" value="GNAT"/>
    <property type="match status" value="1"/>
</dbReference>
<dbReference type="Pfam" id="PF13302">
    <property type="entry name" value="Acetyltransf_3"/>
    <property type="match status" value="1"/>
</dbReference>
<evidence type="ECO:0000256" key="1">
    <source>
        <dbReference type="ARBA" id="ARBA00022679"/>
    </source>
</evidence>
<dbReference type="PANTHER" id="PTHR43792">
    <property type="entry name" value="GNAT FAMILY, PUTATIVE (AFU_ORTHOLOGUE AFUA_3G00765)-RELATED-RELATED"/>
    <property type="match status" value="1"/>
</dbReference>
<sequence length="217" mass="23424">MYPIDLSTDRLSLRELTTDDVDAVHALYGNAEATRHLSFEPRTRGQVGGIVARSMVSAVAQPRTEYALAVCAADGQLIGYARLALEGQRAAQIGFALHPSVWGRGLGTELVTLLLTLGFDHLGLHRVWAARAPQNDASAALLRRVGMVEEGTIRDHVHVAGTWRDSVTHSILEHEWRAGVSPTTPGDARPRSTDESASDAGTVETKGKVSKIHLHRG</sequence>
<dbReference type="InterPro" id="IPR016181">
    <property type="entry name" value="Acyl_CoA_acyltransferase"/>
</dbReference>
<feature type="domain" description="N-acetyltransferase" evidence="5">
    <location>
        <begin position="11"/>
        <end position="168"/>
    </location>
</feature>
<dbReference type="Proteomes" id="UP000219072">
    <property type="component" value="Unassembled WGS sequence"/>
</dbReference>
<feature type="compositionally biased region" description="Basic residues" evidence="4">
    <location>
        <begin position="208"/>
        <end position="217"/>
    </location>
</feature>
<evidence type="ECO:0000313" key="7">
    <source>
        <dbReference type="Proteomes" id="UP000219072"/>
    </source>
</evidence>
<dbReference type="OrthoDB" id="9132139at2"/>
<feature type="region of interest" description="Disordered" evidence="4">
    <location>
        <begin position="175"/>
        <end position="217"/>
    </location>
</feature>
<protein>
    <submittedName>
        <fullName evidence="6">Protein N-acetyltransferase, RimJ/RimL family</fullName>
    </submittedName>
</protein>
<accession>A0A286E7B4</accession>
<evidence type="ECO:0000256" key="3">
    <source>
        <dbReference type="ARBA" id="ARBA00038502"/>
    </source>
</evidence>
<dbReference type="SUPFAM" id="SSF55729">
    <property type="entry name" value="Acyl-CoA N-acyltransferases (Nat)"/>
    <property type="match status" value="1"/>
</dbReference>
<evidence type="ECO:0000259" key="5">
    <source>
        <dbReference type="PROSITE" id="PS51186"/>
    </source>
</evidence>
<evidence type="ECO:0000256" key="2">
    <source>
        <dbReference type="ARBA" id="ARBA00023315"/>
    </source>
</evidence>
<dbReference type="AlphaFoldDB" id="A0A286E7B4"/>
<dbReference type="EMBL" id="OCNE01000027">
    <property type="protein sequence ID" value="SOD66744.1"/>
    <property type="molecule type" value="Genomic_DNA"/>
</dbReference>
<comment type="similarity">
    <text evidence="3">Belongs to the acetyltransferase family. RimJ subfamily.</text>
</comment>
<dbReference type="InterPro" id="IPR051531">
    <property type="entry name" value="N-acetyltransferase"/>
</dbReference>
<proteinExistence type="inferred from homology"/>